<sequence length="71" mass="7815">MICAFCGEKIIDDGLFVLGNYICALCESKLVTIKANDTNYDFYKSGLKKMWRCAGACSPSAEIILASLARR</sequence>
<protein>
    <submittedName>
        <fullName evidence="1">Inhibitor of sigma-G Gin</fullName>
    </submittedName>
</protein>
<evidence type="ECO:0000313" key="2">
    <source>
        <dbReference type="Proteomes" id="UP000199337"/>
    </source>
</evidence>
<dbReference type="STRING" id="341036.SAMN05660649_03413"/>
<evidence type="ECO:0000313" key="1">
    <source>
        <dbReference type="EMBL" id="SFG98836.1"/>
    </source>
</evidence>
<accession>A0A1I2WEU9</accession>
<dbReference type="Proteomes" id="UP000199337">
    <property type="component" value="Unassembled WGS sequence"/>
</dbReference>
<dbReference type="AlphaFoldDB" id="A0A1I2WEU9"/>
<gene>
    <name evidence="1" type="ORF">SAMN05660649_03413</name>
</gene>
<dbReference type="OrthoDB" id="1753657at2"/>
<dbReference type="RefSeq" id="WP_092472564.1">
    <property type="nucleotide sequence ID" value="NZ_FOOX01000013.1"/>
</dbReference>
<dbReference type="Pfam" id="PF10764">
    <property type="entry name" value="Gin"/>
    <property type="match status" value="1"/>
</dbReference>
<name>A0A1I2WEU9_9FIRM</name>
<dbReference type="InterPro" id="IPR019700">
    <property type="entry name" value="Sigma-G_inhibitor_Gin"/>
</dbReference>
<proteinExistence type="predicted"/>
<organism evidence="1 2">
    <name type="scientific">Desulfotruncus arcticus DSM 17038</name>
    <dbReference type="NCBI Taxonomy" id="1121424"/>
    <lineage>
        <taxon>Bacteria</taxon>
        <taxon>Bacillati</taxon>
        <taxon>Bacillota</taxon>
        <taxon>Clostridia</taxon>
        <taxon>Eubacteriales</taxon>
        <taxon>Desulfallaceae</taxon>
        <taxon>Desulfotruncus</taxon>
    </lineage>
</organism>
<keyword evidence="2" id="KW-1185">Reference proteome</keyword>
<dbReference type="EMBL" id="FOOX01000013">
    <property type="protein sequence ID" value="SFG98836.1"/>
    <property type="molecule type" value="Genomic_DNA"/>
</dbReference>
<reference evidence="2" key="1">
    <citation type="submission" date="2016-10" db="EMBL/GenBank/DDBJ databases">
        <authorList>
            <person name="Varghese N."/>
            <person name="Submissions S."/>
        </authorList>
    </citation>
    <scope>NUCLEOTIDE SEQUENCE [LARGE SCALE GENOMIC DNA]</scope>
    <source>
        <strain evidence="2">DSM 17038</strain>
    </source>
</reference>